<organism evidence="15 16">
    <name type="scientific">Lachancea quebecensis</name>
    <dbReference type="NCBI Taxonomy" id="1654605"/>
    <lineage>
        <taxon>Eukaryota</taxon>
        <taxon>Fungi</taxon>
        <taxon>Dikarya</taxon>
        <taxon>Ascomycota</taxon>
        <taxon>Saccharomycotina</taxon>
        <taxon>Saccharomycetes</taxon>
        <taxon>Saccharomycetales</taxon>
        <taxon>Saccharomycetaceae</taxon>
        <taxon>Lachancea</taxon>
    </lineage>
</organism>
<evidence type="ECO:0000256" key="13">
    <source>
        <dbReference type="PIRNR" id="PIRNR007892"/>
    </source>
</evidence>
<comment type="subcellular location">
    <subcellularLocation>
        <location evidence="2 13">Mitochondrion</location>
    </subcellularLocation>
</comment>
<dbReference type="EC" id="2.3.1.1" evidence="5 13"/>
<evidence type="ECO:0000313" key="15">
    <source>
        <dbReference type="EMBL" id="CUS21117.1"/>
    </source>
</evidence>
<dbReference type="GO" id="GO:0006526">
    <property type="term" value="P:L-arginine biosynthetic process"/>
    <property type="evidence" value="ECO:0007669"/>
    <property type="project" value="UniProtKB-UniPathway"/>
</dbReference>
<evidence type="ECO:0000259" key="14">
    <source>
        <dbReference type="PROSITE" id="PS51731"/>
    </source>
</evidence>
<keyword evidence="8 13" id="KW-0808">Transferase</keyword>
<dbReference type="PANTHER" id="PTHR23342:SF4">
    <property type="entry name" value="AMINO-ACID ACETYLTRANSFERASE, MITOCHONDRIAL"/>
    <property type="match status" value="1"/>
</dbReference>
<dbReference type="GO" id="GO:0006592">
    <property type="term" value="P:ornithine biosynthetic process"/>
    <property type="evidence" value="ECO:0007669"/>
    <property type="project" value="TreeGrafter"/>
</dbReference>
<dbReference type="EMBL" id="LN890542">
    <property type="protein sequence ID" value="CUS21117.1"/>
    <property type="molecule type" value="Genomic_DNA"/>
</dbReference>
<evidence type="ECO:0000313" key="16">
    <source>
        <dbReference type="Proteomes" id="UP000236544"/>
    </source>
</evidence>
<feature type="domain" description="N-acetyltransferase" evidence="14">
    <location>
        <begin position="367"/>
        <end position="533"/>
    </location>
</feature>
<keyword evidence="11 13" id="KW-0012">Acyltransferase</keyword>
<comment type="catalytic activity">
    <reaction evidence="12 13">
        <text>L-glutamate + acetyl-CoA = N-acetyl-L-glutamate + CoA + H(+)</text>
        <dbReference type="Rhea" id="RHEA:24292"/>
        <dbReference type="ChEBI" id="CHEBI:15378"/>
        <dbReference type="ChEBI" id="CHEBI:29985"/>
        <dbReference type="ChEBI" id="CHEBI:44337"/>
        <dbReference type="ChEBI" id="CHEBI:57287"/>
        <dbReference type="ChEBI" id="CHEBI:57288"/>
        <dbReference type="EC" id="2.3.1.1"/>
    </reaction>
</comment>
<dbReference type="GO" id="GO:0004042">
    <property type="term" value="F:L-glutamate N-acetyltransferase activity"/>
    <property type="evidence" value="ECO:0007669"/>
    <property type="project" value="InterPro"/>
</dbReference>
<name>A0A0P1KNV9_9SACH</name>
<evidence type="ECO:0000256" key="10">
    <source>
        <dbReference type="ARBA" id="ARBA00023128"/>
    </source>
</evidence>
<evidence type="ECO:0000256" key="8">
    <source>
        <dbReference type="ARBA" id="ARBA00022679"/>
    </source>
</evidence>
<reference evidence="16" key="1">
    <citation type="submission" date="2015-10" db="EMBL/GenBank/DDBJ databases">
        <authorList>
            <person name="Devillers H."/>
        </authorList>
    </citation>
    <scope>NUCLEOTIDE SEQUENCE [LARGE SCALE GENOMIC DNA]</scope>
</reference>
<keyword evidence="7 13" id="KW-0028">Amino-acid biosynthesis</keyword>
<evidence type="ECO:0000256" key="2">
    <source>
        <dbReference type="ARBA" id="ARBA00004173"/>
    </source>
</evidence>
<evidence type="ECO:0000256" key="7">
    <source>
        <dbReference type="ARBA" id="ARBA00022605"/>
    </source>
</evidence>
<proteinExistence type="inferred from homology"/>
<comment type="pathway">
    <text evidence="3 13">Amino-acid biosynthesis; L-arginine biosynthesis; N(2)-acetyl-L-ornithine from L-glutamate: step 1/4.</text>
</comment>
<evidence type="ECO:0000256" key="12">
    <source>
        <dbReference type="ARBA" id="ARBA00048372"/>
    </source>
</evidence>
<dbReference type="Pfam" id="PF04768">
    <property type="entry name" value="NAT"/>
    <property type="match status" value="1"/>
</dbReference>
<sequence length="541" mass="61377">MFRRLYQTVGYSQPNGLNKELILAVLNSTATKREAQNYLKKYGNNKIQNHCLVMIRGLLEQDSKALSCFAVTIKRLKMLGVKPMFVLHPGQDVEKQAELLEYHLHNEELSAVCLPEALVRNFNGSYRSLVRYAQMKELIPIIKPRIFDEKTCISKSTTNMPELMGQLVRQLDCHIDKVVIISEFGGISSGERQDNAHVFINLSQEFENLSKSLLKDIEVLNAKVSNDKKSSLDTMQLILHMDKLKHTYTRQHAHLEDLQIMDRVLSELPISATGIITALSAASNLFKNNPLLHNVLTDRSLISSSLPRFKRANPHSHAWYELPVDNEPIIDSKDAALTTTVIKKGVNIKVFDYKTLDEKSSIGIPGISSTQAPSGDKVNVTKLKTIIDQSFGRKLDLAHYLKRINGEIAAIIVIGDYEGIAILTFEGPKGAKFPYLDKFAVMPHLKGSLGISDIMFNLMFQKFPKELVWRSRSDNVVNKWYFQRSVGVLDLSMDLGNNDAKPSIFKLFFHGDNEKEDPFCDFDRLQVYSKYVRDIQPSWET</sequence>
<keyword evidence="16" id="KW-1185">Reference proteome</keyword>
<evidence type="ECO:0000256" key="4">
    <source>
        <dbReference type="ARBA" id="ARBA00008694"/>
    </source>
</evidence>
<gene>
    <name evidence="15" type="ORF">LAQU0_S02e06260g</name>
</gene>
<keyword evidence="10 13" id="KW-0496">Mitochondrion</keyword>
<dbReference type="OrthoDB" id="5585968at2759"/>
<dbReference type="InterPro" id="IPR011190">
    <property type="entry name" value="GlcNAc_Synth_fun"/>
</dbReference>
<dbReference type="Gene3D" id="3.40.630.30">
    <property type="match status" value="1"/>
</dbReference>
<dbReference type="PIRSF" id="PIRSF007892">
    <property type="entry name" value="NAGS_fungal"/>
    <property type="match status" value="1"/>
</dbReference>
<dbReference type="Proteomes" id="UP000236544">
    <property type="component" value="Unassembled WGS sequence"/>
</dbReference>
<dbReference type="AlphaFoldDB" id="A0A0P1KNV9"/>
<evidence type="ECO:0000256" key="11">
    <source>
        <dbReference type="ARBA" id="ARBA00023315"/>
    </source>
</evidence>
<dbReference type="PROSITE" id="PS51731">
    <property type="entry name" value="GNAT_NAGS"/>
    <property type="match status" value="1"/>
</dbReference>
<dbReference type="UniPathway" id="UPA00068">
    <property type="reaction ID" value="UER00106"/>
</dbReference>
<comment type="similarity">
    <text evidence="4 13">Belongs to the acetyltransferase family.</text>
</comment>
<keyword evidence="9" id="KW-0809">Transit peptide</keyword>
<evidence type="ECO:0000256" key="3">
    <source>
        <dbReference type="ARBA" id="ARBA00004925"/>
    </source>
</evidence>
<evidence type="ECO:0000256" key="6">
    <source>
        <dbReference type="ARBA" id="ARBA00018802"/>
    </source>
</evidence>
<dbReference type="GO" id="GO:0005759">
    <property type="term" value="C:mitochondrial matrix"/>
    <property type="evidence" value="ECO:0007669"/>
    <property type="project" value="TreeGrafter"/>
</dbReference>
<evidence type="ECO:0000256" key="1">
    <source>
        <dbReference type="ARBA" id="ARBA00002294"/>
    </source>
</evidence>
<dbReference type="InterPro" id="IPR006855">
    <property type="entry name" value="Vertebrate-like_GNAT_dom"/>
</dbReference>
<evidence type="ECO:0000256" key="5">
    <source>
        <dbReference type="ARBA" id="ARBA00012697"/>
    </source>
</evidence>
<protein>
    <recommendedName>
        <fullName evidence="6 13">Amino-acid acetyltransferase, mitochondrial</fullName>
        <ecNumber evidence="5 13">2.3.1.1</ecNumber>
    </recommendedName>
    <alternativeName>
        <fullName evidence="13">Glutamate N-acetyltransferase</fullName>
    </alternativeName>
    <alternativeName>
        <fullName evidence="13">N-acetylglutamate synthase</fullName>
    </alternativeName>
</protein>
<accession>A0A0P1KNV9</accession>
<comment type="function">
    <text evidence="1 13">N-acetylglutamate synthase involved in arginine biosynthesis.</text>
</comment>
<dbReference type="PANTHER" id="PTHR23342">
    <property type="entry name" value="N-ACETYLGLUTAMATE SYNTHASE"/>
    <property type="match status" value="1"/>
</dbReference>
<evidence type="ECO:0000256" key="9">
    <source>
        <dbReference type="ARBA" id="ARBA00022946"/>
    </source>
</evidence>